<dbReference type="InterPro" id="IPR003774">
    <property type="entry name" value="AlgH-like"/>
</dbReference>
<dbReference type="PANTHER" id="PTHR30327">
    <property type="entry name" value="UNCHARACTERIZED PROTEIN YQGE"/>
    <property type="match status" value="1"/>
</dbReference>
<dbReference type="HAMAP" id="MF_00758">
    <property type="entry name" value="UPF0301"/>
    <property type="match status" value="1"/>
</dbReference>
<dbReference type="NCBIfam" id="NF001266">
    <property type="entry name" value="PRK00228.1-1"/>
    <property type="match status" value="1"/>
</dbReference>
<evidence type="ECO:0000256" key="1">
    <source>
        <dbReference type="ARBA" id="ARBA00009600"/>
    </source>
</evidence>
<dbReference type="Gene3D" id="3.40.1740.10">
    <property type="entry name" value="VC0467-like"/>
    <property type="match status" value="1"/>
</dbReference>
<sequence>MTMNAFFDSFKNHFLISMPHLDDPHFEHTVIYLCEHTTAGAMGIIINRPSNVDFTELADHLGIKIGSPRLTSEPIYTGGPVEAERGFILHTADKVWSNTLRVTDDVSLSASLEALEEIAEGKGPNAFRITLGCAGWDAGQLESEIANNDWLVCEADLDVLFHTPSDMQFTAATRVLGIDMARLSPDIGHG</sequence>
<evidence type="ECO:0000313" key="4">
    <source>
        <dbReference type="Proteomes" id="UP000249898"/>
    </source>
</evidence>
<dbReference type="Proteomes" id="UP000249898">
    <property type="component" value="Chromosome"/>
</dbReference>
<dbReference type="AlphaFoldDB" id="A0A2Z4PMP1"/>
<dbReference type="PANTHER" id="PTHR30327:SF1">
    <property type="entry name" value="UPF0301 PROTEIN YQGE"/>
    <property type="match status" value="1"/>
</dbReference>
<accession>A0A2Z4PMP1</accession>
<dbReference type="Pfam" id="PF02622">
    <property type="entry name" value="DUF179"/>
    <property type="match status" value="1"/>
</dbReference>
<name>A0A2Z4PMP1_9GAMM</name>
<dbReference type="EMBL" id="CP016181">
    <property type="protein sequence ID" value="AWX98724.1"/>
    <property type="molecule type" value="Genomic_DNA"/>
</dbReference>
<protein>
    <recommendedName>
        <fullName evidence="2">UPF0301 protein A8139_01005</fullName>
    </recommendedName>
</protein>
<comment type="similarity">
    <text evidence="1 2">Belongs to the UPF0301 (AlgH) family.</text>
</comment>
<dbReference type="SUPFAM" id="SSF143456">
    <property type="entry name" value="VC0467-like"/>
    <property type="match status" value="1"/>
</dbReference>
<evidence type="ECO:0000313" key="3">
    <source>
        <dbReference type="EMBL" id="AWX98724.1"/>
    </source>
</evidence>
<evidence type="ECO:0000256" key="2">
    <source>
        <dbReference type="HAMAP-Rule" id="MF_00758"/>
    </source>
</evidence>
<reference evidence="3 4" key="1">
    <citation type="submission" date="2016-06" db="EMBL/GenBank/DDBJ databases">
        <title>The sequenced genome of the ice-adhering bacterium Marinomonas primoryensis, from Antarctica.</title>
        <authorList>
            <person name="Graham L."/>
            <person name="Vance T.D.R."/>
            <person name="Davies P.L."/>
        </authorList>
    </citation>
    <scope>NUCLEOTIDE SEQUENCE [LARGE SCALE GENOMIC DNA]</scope>
    <source>
        <strain evidence="3 4">AceL</strain>
    </source>
</reference>
<dbReference type="GO" id="GO:0005829">
    <property type="term" value="C:cytosol"/>
    <property type="evidence" value="ECO:0007669"/>
    <property type="project" value="TreeGrafter"/>
</dbReference>
<organism evidence="3 4">
    <name type="scientific">Marinomonas primoryensis</name>
    <dbReference type="NCBI Taxonomy" id="178399"/>
    <lineage>
        <taxon>Bacteria</taxon>
        <taxon>Pseudomonadati</taxon>
        <taxon>Pseudomonadota</taxon>
        <taxon>Gammaproteobacteria</taxon>
        <taxon>Oceanospirillales</taxon>
        <taxon>Oceanospirillaceae</taxon>
        <taxon>Marinomonas</taxon>
    </lineage>
</organism>
<proteinExistence type="inferred from homology"/>
<dbReference type="RefSeq" id="WP_239495626.1">
    <property type="nucleotide sequence ID" value="NZ_CP016181.1"/>
</dbReference>
<gene>
    <name evidence="3" type="ORF">A8139_01005</name>
</gene>